<keyword evidence="5" id="KW-0378">Hydrolase</keyword>
<dbReference type="Gene3D" id="3.90.220.20">
    <property type="entry name" value="DNA methylase specificity domains"/>
    <property type="match status" value="2"/>
</dbReference>
<feature type="domain" description="Type I restriction modification DNA specificity" evidence="4">
    <location>
        <begin position="3"/>
        <end position="166"/>
    </location>
</feature>
<evidence type="ECO:0000259" key="4">
    <source>
        <dbReference type="Pfam" id="PF01420"/>
    </source>
</evidence>
<keyword evidence="2" id="KW-0680">Restriction system</keyword>
<dbReference type="EC" id="3.1.21.-" evidence="5"/>
<dbReference type="CDD" id="cd17273">
    <property type="entry name" value="RMtype1_S_EcoJA69PI-TRD1-CR1_like"/>
    <property type="match status" value="1"/>
</dbReference>
<dbReference type="SUPFAM" id="SSF116734">
    <property type="entry name" value="DNA methylase specificity domain"/>
    <property type="match status" value="2"/>
</dbReference>
<sequence length="406" mass="44501">MRDGWQAKTVGDVCELVNGGTPKTDVAEFWGGEHFWITPAEMGKRQSPYAATTARMLSDLGMQNSSATPLPPMSVILSSRAPIGHLVINTEPMAFNQGCKGLIPGRSIDHKFLFYYLGSIVQLLNDLGTGTTFKELSGGKLKEVPIPVPPLPEQKRIVAILDEAFAGIAAATANAEKNLANARELFDGHLKALFDEEQATWERKTLRQAALDFGRGKSKHRPRNDPKLYGGKYPFIQTGDVRNCDHAILESTQTYNESGLAQSKLWPKGTVCITIAANIAETGILGFDACFPDSVIGMVVDPKQTTNDFVEYLLRSVQAQLKAAGKGSAQDNINLATFEDRPFPFPELEEQARIVETLNELSSCVRQLEDLYDRKSSVLAELRQAILQKAFSGELTGEKSRHCEAA</sequence>
<comment type="similarity">
    <text evidence="1">Belongs to the type-I restriction system S methylase family.</text>
</comment>
<protein>
    <submittedName>
        <fullName evidence="5">Restriction endonuclease subunit S</fullName>
        <ecNumber evidence="5">3.1.21.-</ecNumber>
    </submittedName>
</protein>
<dbReference type="GO" id="GO:0004519">
    <property type="term" value="F:endonuclease activity"/>
    <property type="evidence" value="ECO:0007669"/>
    <property type="project" value="UniProtKB-KW"/>
</dbReference>
<dbReference type="PANTHER" id="PTHR30408">
    <property type="entry name" value="TYPE-1 RESTRICTION ENZYME ECOKI SPECIFICITY PROTEIN"/>
    <property type="match status" value="1"/>
</dbReference>
<evidence type="ECO:0000313" key="5">
    <source>
        <dbReference type="EMBL" id="MCF3948688.1"/>
    </source>
</evidence>
<dbReference type="InterPro" id="IPR000055">
    <property type="entry name" value="Restrct_endonuc_typeI_TRD"/>
</dbReference>
<comment type="caution">
    <text evidence="5">The sequence shown here is derived from an EMBL/GenBank/DDBJ whole genome shotgun (WGS) entry which is preliminary data.</text>
</comment>
<proteinExistence type="inferred from homology"/>
<evidence type="ECO:0000256" key="3">
    <source>
        <dbReference type="ARBA" id="ARBA00023125"/>
    </source>
</evidence>
<evidence type="ECO:0000313" key="6">
    <source>
        <dbReference type="Proteomes" id="UP001521209"/>
    </source>
</evidence>
<name>A0ABS9E174_9PROT</name>
<dbReference type="PANTHER" id="PTHR30408:SF12">
    <property type="entry name" value="TYPE I RESTRICTION ENZYME MJAVIII SPECIFICITY SUBUNIT"/>
    <property type="match status" value="1"/>
</dbReference>
<keyword evidence="3" id="KW-0238">DNA-binding</keyword>
<dbReference type="GO" id="GO:0016787">
    <property type="term" value="F:hydrolase activity"/>
    <property type="evidence" value="ECO:0007669"/>
    <property type="project" value="UniProtKB-KW"/>
</dbReference>
<dbReference type="Pfam" id="PF01420">
    <property type="entry name" value="Methylase_S"/>
    <property type="match status" value="2"/>
</dbReference>
<dbReference type="InterPro" id="IPR044946">
    <property type="entry name" value="Restrct_endonuc_typeI_TRD_sf"/>
</dbReference>
<reference evidence="5 6" key="1">
    <citation type="submission" date="2022-01" db="EMBL/GenBank/DDBJ databases">
        <authorList>
            <person name="Won M."/>
            <person name="Kim S.-J."/>
            <person name="Kwon S.-W."/>
        </authorList>
    </citation>
    <scope>NUCLEOTIDE SEQUENCE [LARGE SCALE GENOMIC DNA]</scope>
    <source>
        <strain evidence="5 6">KCTC 23505</strain>
    </source>
</reference>
<dbReference type="CDD" id="cd17282">
    <property type="entry name" value="RMtype1_S_Eco16444ORF1681_TRD1-CR1_like"/>
    <property type="match status" value="1"/>
</dbReference>
<organism evidence="5 6">
    <name type="scientific">Acidiphilium iwatense</name>
    <dbReference type="NCBI Taxonomy" id="768198"/>
    <lineage>
        <taxon>Bacteria</taxon>
        <taxon>Pseudomonadati</taxon>
        <taxon>Pseudomonadota</taxon>
        <taxon>Alphaproteobacteria</taxon>
        <taxon>Acetobacterales</taxon>
        <taxon>Acidocellaceae</taxon>
        <taxon>Acidiphilium</taxon>
    </lineage>
</organism>
<keyword evidence="5" id="KW-0540">Nuclease</keyword>
<evidence type="ECO:0000256" key="2">
    <source>
        <dbReference type="ARBA" id="ARBA00022747"/>
    </source>
</evidence>
<dbReference type="EMBL" id="JAKGBZ010000070">
    <property type="protein sequence ID" value="MCF3948688.1"/>
    <property type="molecule type" value="Genomic_DNA"/>
</dbReference>
<accession>A0ABS9E174</accession>
<dbReference type="Proteomes" id="UP001521209">
    <property type="component" value="Unassembled WGS sequence"/>
</dbReference>
<evidence type="ECO:0000256" key="1">
    <source>
        <dbReference type="ARBA" id="ARBA00010923"/>
    </source>
</evidence>
<dbReference type="RefSeq" id="WP_329603606.1">
    <property type="nucleotide sequence ID" value="NZ_JAKGBZ010000070.1"/>
</dbReference>
<keyword evidence="6" id="KW-1185">Reference proteome</keyword>
<gene>
    <name evidence="5" type="ORF">L2A60_18690</name>
</gene>
<feature type="domain" description="Type I restriction modification DNA specificity" evidence="4">
    <location>
        <begin position="217"/>
        <end position="365"/>
    </location>
</feature>
<dbReference type="InterPro" id="IPR052021">
    <property type="entry name" value="Type-I_RS_S_subunit"/>
</dbReference>
<keyword evidence="5" id="KW-0255">Endonuclease</keyword>